<evidence type="ECO:0000256" key="5">
    <source>
        <dbReference type="ARBA" id="ARBA00023110"/>
    </source>
</evidence>
<feature type="signal peptide" evidence="9">
    <location>
        <begin position="1"/>
        <end position="23"/>
    </location>
</feature>
<dbReference type="InterPro" id="IPR027304">
    <property type="entry name" value="Trigger_fact/SurA_dom_sf"/>
</dbReference>
<dbReference type="InterPro" id="IPR050245">
    <property type="entry name" value="PrsA_foldase"/>
</dbReference>
<dbReference type="EC" id="5.2.1.8" evidence="3"/>
<dbReference type="PANTHER" id="PTHR47245">
    <property type="entry name" value="PEPTIDYLPROLYL ISOMERASE"/>
    <property type="match status" value="1"/>
</dbReference>
<keyword evidence="5 8" id="KW-0697">Rotamase</keyword>
<dbReference type="PROSITE" id="PS50198">
    <property type="entry name" value="PPIC_PPIASE_2"/>
    <property type="match status" value="1"/>
</dbReference>
<dbReference type="SUPFAM" id="SSF54534">
    <property type="entry name" value="FKBP-like"/>
    <property type="match status" value="1"/>
</dbReference>
<evidence type="ECO:0000256" key="7">
    <source>
        <dbReference type="ARBA" id="ARBA00031484"/>
    </source>
</evidence>
<dbReference type="Pfam" id="PF13616">
    <property type="entry name" value="Rotamase_3"/>
    <property type="match status" value="1"/>
</dbReference>
<reference evidence="12" key="1">
    <citation type="journal article" date="2019" name="Int. J. Syst. Evol. Microbiol.">
        <title>The Global Catalogue of Microorganisms (GCM) 10K type strain sequencing project: providing services to taxonomists for standard genome sequencing and annotation.</title>
        <authorList>
            <consortium name="The Broad Institute Genomics Platform"/>
            <consortium name="The Broad Institute Genome Sequencing Center for Infectious Disease"/>
            <person name="Wu L."/>
            <person name="Ma J."/>
        </authorList>
    </citation>
    <scope>NUCLEOTIDE SEQUENCE [LARGE SCALE GENOMIC DNA]</scope>
    <source>
        <strain evidence="12">CGMCC 4.7242</strain>
    </source>
</reference>
<evidence type="ECO:0000256" key="2">
    <source>
        <dbReference type="ARBA" id="ARBA00007656"/>
    </source>
</evidence>
<dbReference type="RefSeq" id="WP_390263652.1">
    <property type="nucleotide sequence ID" value="NZ_JBHUGH010000012.1"/>
</dbReference>
<evidence type="ECO:0000256" key="4">
    <source>
        <dbReference type="ARBA" id="ARBA00018370"/>
    </source>
</evidence>
<dbReference type="InterPro" id="IPR046357">
    <property type="entry name" value="PPIase_dom_sf"/>
</dbReference>
<keyword evidence="9" id="KW-0732">Signal</keyword>
<feature type="domain" description="PpiC" evidence="10">
    <location>
        <begin position="132"/>
        <end position="221"/>
    </location>
</feature>
<dbReference type="Proteomes" id="UP001597353">
    <property type="component" value="Unassembled WGS sequence"/>
</dbReference>
<comment type="caution">
    <text evidence="11">The sequence shown here is derived from an EMBL/GenBank/DDBJ whole genome shotgun (WGS) entry which is preliminary data.</text>
</comment>
<dbReference type="GO" id="GO:0003755">
    <property type="term" value="F:peptidyl-prolyl cis-trans isomerase activity"/>
    <property type="evidence" value="ECO:0007669"/>
    <property type="project" value="UniProtKB-EC"/>
</dbReference>
<evidence type="ECO:0000256" key="8">
    <source>
        <dbReference type="PROSITE-ProRule" id="PRU00278"/>
    </source>
</evidence>
<evidence type="ECO:0000313" key="11">
    <source>
        <dbReference type="EMBL" id="MFD1913574.1"/>
    </source>
</evidence>
<evidence type="ECO:0000259" key="10">
    <source>
        <dbReference type="PROSITE" id="PS50198"/>
    </source>
</evidence>
<dbReference type="SUPFAM" id="SSF109998">
    <property type="entry name" value="Triger factor/SurA peptide-binding domain-like"/>
    <property type="match status" value="1"/>
</dbReference>
<gene>
    <name evidence="11" type="ORF">ACFSGJ_15280</name>
</gene>
<proteinExistence type="inferred from homology"/>
<evidence type="ECO:0000256" key="3">
    <source>
        <dbReference type="ARBA" id="ARBA00013194"/>
    </source>
</evidence>
<name>A0ABW4S7M3_9RHOB</name>
<dbReference type="Gene3D" id="3.10.50.40">
    <property type="match status" value="1"/>
</dbReference>
<evidence type="ECO:0000256" key="1">
    <source>
        <dbReference type="ARBA" id="ARBA00000971"/>
    </source>
</evidence>
<organism evidence="11 12">
    <name type="scientific">Halodurantibacterium flavum</name>
    <dbReference type="NCBI Taxonomy" id="1382802"/>
    <lineage>
        <taxon>Bacteria</taxon>
        <taxon>Pseudomonadati</taxon>
        <taxon>Pseudomonadota</taxon>
        <taxon>Alphaproteobacteria</taxon>
        <taxon>Rhodobacterales</taxon>
        <taxon>Paracoccaceae</taxon>
        <taxon>Halodurantibacterium</taxon>
    </lineage>
</organism>
<comment type="similarity">
    <text evidence="2">Belongs to the PpiC/parvulin rotamase family.</text>
</comment>
<dbReference type="PANTHER" id="PTHR47245:SF2">
    <property type="entry name" value="PEPTIDYL-PROLYL CIS-TRANS ISOMERASE HP_0175-RELATED"/>
    <property type="match status" value="1"/>
</dbReference>
<sequence length="278" mass="30113">MSKPASLWLGSAVALALALPAMAQDADTVVATVNGTDITLGEMIVLREQLPEQYQSLPDELLFEGILDQLIQQTALAQSLEGELSRRDEIAIENERRAYIASVVLSQSAEEAISDEALQAAYEERFAGAEPSQEYNASHILVETEEEAQALRQELDEGADFAELARTHSQDGAAQGGGALGWFGPGMMVQPFEDAVTALEVGEISDPIETQFGWHLVLLNETRLAEAPSLDEVRSELAVQLQNEAVQNRIAEATGNAEIARNDEGIDPAVLRDQMLLD</sequence>
<accession>A0ABW4S7M3</accession>
<dbReference type="EMBL" id="JBHUGH010000012">
    <property type="protein sequence ID" value="MFD1913574.1"/>
    <property type="molecule type" value="Genomic_DNA"/>
</dbReference>
<protein>
    <recommendedName>
        <fullName evidence="4">Parvulin-like PPIase</fullName>
        <ecNumber evidence="3">5.2.1.8</ecNumber>
    </recommendedName>
    <alternativeName>
        <fullName evidence="6">Peptidyl-prolyl cis-trans isomerase plp</fullName>
    </alternativeName>
    <alternativeName>
        <fullName evidence="7">Rotamase plp</fullName>
    </alternativeName>
</protein>
<keyword evidence="12" id="KW-1185">Reference proteome</keyword>
<feature type="chain" id="PRO_5046912469" description="Parvulin-like PPIase" evidence="9">
    <location>
        <begin position="24"/>
        <end position="278"/>
    </location>
</feature>
<evidence type="ECO:0000256" key="9">
    <source>
        <dbReference type="SAM" id="SignalP"/>
    </source>
</evidence>
<evidence type="ECO:0000256" key="6">
    <source>
        <dbReference type="ARBA" id="ARBA00030642"/>
    </source>
</evidence>
<comment type="catalytic activity">
    <reaction evidence="1">
        <text>[protein]-peptidylproline (omega=180) = [protein]-peptidylproline (omega=0)</text>
        <dbReference type="Rhea" id="RHEA:16237"/>
        <dbReference type="Rhea" id="RHEA-COMP:10747"/>
        <dbReference type="Rhea" id="RHEA-COMP:10748"/>
        <dbReference type="ChEBI" id="CHEBI:83833"/>
        <dbReference type="ChEBI" id="CHEBI:83834"/>
        <dbReference type="EC" id="5.2.1.8"/>
    </reaction>
</comment>
<evidence type="ECO:0000313" key="12">
    <source>
        <dbReference type="Proteomes" id="UP001597353"/>
    </source>
</evidence>
<dbReference type="InterPro" id="IPR000297">
    <property type="entry name" value="PPIase_PpiC"/>
</dbReference>
<keyword evidence="8 11" id="KW-0413">Isomerase</keyword>